<dbReference type="GO" id="GO:0061929">
    <property type="term" value="F:gamma-glutamylaminecyclotransferase activity"/>
    <property type="evidence" value="ECO:0007669"/>
    <property type="project" value="InterPro"/>
</dbReference>
<accession>A0A1I7XGY1</accession>
<evidence type="ECO:0000256" key="1">
    <source>
        <dbReference type="RuleBase" id="RU367036"/>
    </source>
</evidence>
<proteinExistence type="inferred from homology"/>
<evidence type="ECO:0000313" key="3">
    <source>
        <dbReference type="WBParaSite" id="Hba_16771"/>
    </source>
</evidence>
<comment type="similarity">
    <text evidence="1">Belongs to the gamma-glutamylcyclotransferase family.</text>
</comment>
<dbReference type="PANTHER" id="PTHR12510:SF4">
    <property type="entry name" value="GAMMA-GLUTAMYLAMINECYCLOTRANSFERASE"/>
    <property type="match status" value="1"/>
</dbReference>
<dbReference type="PANTHER" id="PTHR12510">
    <property type="entry name" value="TROPONIN C-AKIN-1 PROTEIN"/>
    <property type="match status" value="1"/>
</dbReference>
<evidence type="ECO:0000313" key="2">
    <source>
        <dbReference type="Proteomes" id="UP000095283"/>
    </source>
</evidence>
<organism evidence="2 3">
    <name type="scientific">Heterorhabditis bacteriophora</name>
    <name type="common">Entomopathogenic nematode worm</name>
    <dbReference type="NCBI Taxonomy" id="37862"/>
    <lineage>
        <taxon>Eukaryota</taxon>
        <taxon>Metazoa</taxon>
        <taxon>Ecdysozoa</taxon>
        <taxon>Nematoda</taxon>
        <taxon>Chromadorea</taxon>
        <taxon>Rhabditida</taxon>
        <taxon>Rhabditina</taxon>
        <taxon>Rhabditomorpha</taxon>
        <taxon>Strongyloidea</taxon>
        <taxon>Heterorhabditidae</taxon>
        <taxon>Heterorhabditis</taxon>
    </lineage>
</organism>
<dbReference type="Proteomes" id="UP000095283">
    <property type="component" value="Unplaced"/>
</dbReference>
<dbReference type="Gene3D" id="3.10.490.10">
    <property type="entry name" value="Gamma-glutamyl cyclotransferase-like"/>
    <property type="match status" value="2"/>
</dbReference>
<dbReference type="GO" id="GO:0005829">
    <property type="term" value="C:cytosol"/>
    <property type="evidence" value="ECO:0007669"/>
    <property type="project" value="TreeGrafter"/>
</dbReference>
<keyword evidence="2" id="KW-1185">Reference proteome</keyword>
<protein>
    <recommendedName>
        <fullName evidence="1">Gamma-glutamylcyclotransferase family protein</fullName>
    </recommendedName>
</protein>
<dbReference type="InterPro" id="IPR036568">
    <property type="entry name" value="GGCT-like_sf"/>
</dbReference>
<name>A0A1I7XGY1_HETBA</name>
<dbReference type="WBParaSite" id="Hba_16771">
    <property type="protein sequence ID" value="Hba_16771"/>
    <property type="gene ID" value="Hba_16771"/>
</dbReference>
<dbReference type="SUPFAM" id="SSF110857">
    <property type="entry name" value="Gamma-glutamyl cyclotransferase-like"/>
    <property type="match status" value="1"/>
</dbReference>
<reference evidence="3" key="1">
    <citation type="submission" date="2016-11" db="UniProtKB">
        <authorList>
            <consortium name="WormBaseParasite"/>
        </authorList>
    </citation>
    <scope>IDENTIFICATION</scope>
</reference>
<dbReference type="InterPro" id="IPR039126">
    <property type="entry name" value="GGACT"/>
</dbReference>
<sequence length="122" mass="14052">MYQNLIRVFVYGTLKTNEPNAHIMRDTVGVQHLIGYGKTNRLFPLIISSKYNIPFLLMDPGRGYIIMDNGDTTLAWVYMLPHWRPDIEESSTPLLENYSSKGSHGREYIASENVKSEEDLWA</sequence>
<dbReference type="AlphaFoldDB" id="A0A1I7XGY1"/>